<evidence type="ECO:0000256" key="8">
    <source>
        <dbReference type="SAM" id="MobiDB-lite"/>
    </source>
</evidence>
<dbReference type="GO" id="GO:0010181">
    <property type="term" value="F:FMN binding"/>
    <property type="evidence" value="ECO:0007669"/>
    <property type="project" value="InterPro"/>
</dbReference>
<dbReference type="SUPFAM" id="SSF50475">
    <property type="entry name" value="FMN-binding split barrel"/>
    <property type="match status" value="1"/>
</dbReference>
<dbReference type="GO" id="GO:0008615">
    <property type="term" value="P:pyridoxine biosynthetic process"/>
    <property type="evidence" value="ECO:0007669"/>
    <property type="project" value="InterPro"/>
</dbReference>
<comment type="cofactor">
    <cofactor evidence="1">
        <name>FMN</name>
        <dbReference type="ChEBI" id="CHEBI:58210"/>
    </cofactor>
</comment>
<feature type="region of interest" description="Disordered" evidence="8">
    <location>
        <begin position="382"/>
        <end position="404"/>
    </location>
</feature>
<dbReference type="GO" id="GO:0004733">
    <property type="term" value="F:pyridoxamine phosphate oxidase activity"/>
    <property type="evidence" value="ECO:0007669"/>
    <property type="project" value="UniProtKB-EC"/>
</dbReference>
<dbReference type="InterPro" id="IPR011576">
    <property type="entry name" value="Pyridox_Oxase_N"/>
</dbReference>
<dbReference type="PANTHER" id="PTHR10851">
    <property type="entry name" value="PYRIDOXINE-5-PHOSPHATE OXIDASE"/>
    <property type="match status" value="1"/>
</dbReference>
<evidence type="ECO:0000313" key="11">
    <source>
        <dbReference type="Proteomes" id="UP001218188"/>
    </source>
</evidence>
<keyword evidence="7" id="KW-0560">Oxidoreductase</keyword>
<feature type="domain" description="Pyridoxamine 5'-phosphate oxidase N-terminal" evidence="9">
    <location>
        <begin position="66"/>
        <end position="176"/>
    </location>
</feature>
<name>A0AAD6SD51_9AGAR</name>
<evidence type="ECO:0000256" key="2">
    <source>
        <dbReference type="ARBA" id="ARBA00004738"/>
    </source>
</evidence>
<proteinExistence type="predicted"/>
<reference evidence="10" key="1">
    <citation type="submission" date="2023-03" db="EMBL/GenBank/DDBJ databases">
        <title>Massive genome expansion in bonnet fungi (Mycena s.s.) driven by repeated elements and novel gene families across ecological guilds.</title>
        <authorList>
            <consortium name="Lawrence Berkeley National Laboratory"/>
            <person name="Harder C.B."/>
            <person name="Miyauchi S."/>
            <person name="Viragh M."/>
            <person name="Kuo A."/>
            <person name="Thoen E."/>
            <person name="Andreopoulos B."/>
            <person name="Lu D."/>
            <person name="Skrede I."/>
            <person name="Drula E."/>
            <person name="Henrissat B."/>
            <person name="Morin E."/>
            <person name="Kohler A."/>
            <person name="Barry K."/>
            <person name="LaButti K."/>
            <person name="Morin E."/>
            <person name="Salamov A."/>
            <person name="Lipzen A."/>
            <person name="Mereny Z."/>
            <person name="Hegedus B."/>
            <person name="Baldrian P."/>
            <person name="Stursova M."/>
            <person name="Weitz H."/>
            <person name="Taylor A."/>
            <person name="Grigoriev I.V."/>
            <person name="Nagy L.G."/>
            <person name="Martin F."/>
            <person name="Kauserud H."/>
        </authorList>
    </citation>
    <scope>NUCLEOTIDE SEQUENCE</scope>
    <source>
        <strain evidence="10">CBHHK200</strain>
    </source>
</reference>
<evidence type="ECO:0000256" key="5">
    <source>
        <dbReference type="ARBA" id="ARBA00022630"/>
    </source>
</evidence>
<dbReference type="EMBL" id="JARJCM010000154">
    <property type="protein sequence ID" value="KAJ7025379.1"/>
    <property type="molecule type" value="Genomic_DNA"/>
</dbReference>
<evidence type="ECO:0000256" key="4">
    <source>
        <dbReference type="ARBA" id="ARBA00012801"/>
    </source>
</evidence>
<dbReference type="PANTHER" id="PTHR10851:SF0">
    <property type="entry name" value="PYRIDOXINE-5'-PHOSPHATE OXIDASE"/>
    <property type="match status" value="1"/>
</dbReference>
<keyword evidence="6" id="KW-0288">FMN</keyword>
<organism evidence="10 11">
    <name type="scientific">Mycena alexandri</name>
    <dbReference type="NCBI Taxonomy" id="1745969"/>
    <lineage>
        <taxon>Eukaryota</taxon>
        <taxon>Fungi</taxon>
        <taxon>Dikarya</taxon>
        <taxon>Basidiomycota</taxon>
        <taxon>Agaricomycotina</taxon>
        <taxon>Agaricomycetes</taxon>
        <taxon>Agaricomycetidae</taxon>
        <taxon>Agaricales</taxon>
        <taxon>Marasmiineae</taxon>
        <taxon>Mycenaceae</taxon>
        <taxon>Mycena</taxon>
    </lineage>
</organism>
<dbReference type="InterPro" id="IPR000659">
    <property type="entry name" value="Pyridox_Oxase"/>
</dbReference>
<evidence type="ECO:0000256" key="1">
    <source>
        <dbReference type="ARBA" id="ARBA00001917"/>
    </source>
</evidence>
<dbReference type="InterPro" id="IPR012349">
    <property type="entry name" value="Split_barrel_FMN-bd"/>
</dbReference>
<evidence type="ECO:0000256" key="6">
    <source>
        <dbReference type="ARBA" id="ARBA00022643"/>
    </source>
</evidence>
<dbReference type="NCBIfam" id="NF004231">
    <property type="entry name" value="PRK05679.1"/>
    <property type="match status" value="1"/>
</dbReference>
<protein>
    <recommendedName>
        <fullName evidence="4">pyridoxal 5'-phosphate synthase</fullName>
        <ecNumber evidence="4">1.4.3.5</ecNumber>
    </recommendedName>
</protein>
<evidence type="ECO:0000259" key="9">
    <source>
        <dbReference type="Pfam" id="PF01243"/>
    </source>
</evidence>
<dbReference type="NCBIfam" id="TIGR00558">
    <property type="entry name" value="pdxH"/>
    <property type="match status" value="1"/>
</dbReference>
<keyword evidence="5" id="KW-0285">Flavoprotein</keyword>
<dbReference type="EC" id="1.4.3.5" evidence="4"/>
<dbReference type="AlphaFoldDB" id="A0AAD6SD51"/>
<comment type="pathway">
    <text evidence="2">Cofactor metabolism; pyridoxal 5'-phosphate salvage; pyridoxal 5'-phosphate from pyridoxamine 5'-phosphate: step 1/1.</text>
</comment>
<dbReference type="Pfam" id="PF01243">
    <property type="entry name" value="PNPOx_N"/>
    <property type="match status" value="1"/>
</dbReference>
<dbReference type="Proteomes" id="UP001218188">
    <property type="component" value="Unassembled WGS sequence"/>
</dbReference>
<evidence type="ECO:0000256" key="3">
    <source>
        <dbReference type="ARBA" id="ARBA00005037"/>
    </source>
</evidence>
<comment type="pathway">
    <text evidence="3">Cofactor metabolism; pyridoxal 5'-phosphate salvage; pyridoxal 5'-phosphate from pyridoxine 5'-phosphate: step 1/1.</text>
</comment>
<evidence type="ECO:0000313" key="10">
    <source>
        <dbReference type="EMBL" id="KAJ7025379.1"/>
    </source>
</evidence>
<gene>
    <name evidence="10" type="ORF">C8F04DRAFT_1128802</name>
</gene>
<comment type="caution">
    <text evidence="10">The sequence shown here is derived from an EMBL/GenBank/DDBJ whole genome shotgun (WGS) entry which is preliminary data.</text>
</comment>
<evidence type="ECO:0000256" key="7">
    <source>
        <dbReference type="ARBA" id="ARBA00023002"/>
    </source>
</evidence>
<accession>A0AAD6SD51</accession>
<dbReference type="Gene3D" id="2.30.110.10">
    <property type="entry name" value="Electron Transport, Fmn-binding Protein, Chain A"/>
    <property type="match status" value="1"/>
</dbReference>
<keyword evidence="11" id="KW-1185">Reference proteome</keyword>
<sequence>MRFLRGGRLLIEPSLRRALAMDAVVAHPAPNTLQVLPHTQYHNIDALSPSTVLPSPLDQFHAWFAHAVQSAVHEPEAMSLSTASPTGIPSARIVLFKQLDPRGFVFYTNYTSRKSAELAANPHAALVFYWREIHRSVRVVGTVERVAEAESAAYFKSRPVGSRLGAWASKQSTVVGEGEVHARLEGLKERFGVGAEGEGDNVDVPLPDFWGGWRVVPTCVPVCFFRPASLGLHNYFPHAFLLPPHLNLLTPLNQGSRILVRQALAPARPCTIPPAGIFPRRQGRQDGVENRTPGAVGLPNPHLSRVRSSRPMGVSRLRPLYTERSLKTNTAVSISQPTPPPFATDFLIFNRTWLLCKLCGRRYVNPSALGADAAADPLKRVPPKAGVKTSSKSVRTRGGKESALSFPSFPTQSNLNFCFSGSGRYLHQRRIDGQQASFPFPLGLLFYRSAYCPCR</sequence>